<protein>
    <submittedName>
        <fullName evidence="1">Uncharacterized protein</fullName>
    </submittedName>
</protein>
<dbReference type="Proteomes" id="UP000070700">
    <property type="component" value="Unassembled WGS sequence"/>
</dbReference>
<dbReference type="KEGG" id="psco:LY89DRAFT_689381"/>
<evidence type="ECO:0000313" key="1">
    <source>
        <dbReference type="EMBL" id="KUJ10744.1"/>
    </source>
</evidence>
<reference evidence="1 2" key="1">
    <citation type="submission" date="2015-10" db="EMBL/GenBank/DDBJ databases">
        <title>Full genome of DAOMC 229536 Phialocephala scopiformis, a fungal endophyte of spruce producing the potent anti-insectan compound rugulosin.</title>
        <authorList>
            <consortium name="DOE Joint Genome Institute"/>
            <person name="Walker A.K."/>
            <person name="Frasz S.L."/>
            <person name="Seifert K.A."/>
            <person name="Miller J.D."/>
            <person name="Mondo S.J."/>
            <person name="Labutti K."/>
            <person name="Lipzen A."/>
            <person name="Dockter R."/>
            <person name="Kennedy M."/>
            <person name="Grigoriev I.V."/>
            <person name="Spatafora J.W."/>
        </authorList>
    </citation>
    <scope>NUCLEOTIDE SEQUENCE [LARGE SCALE GENOMIC DNA]</scope>
    <source>
        <strain evidence="1 2">CBS 120377</strain>
    </source>
</reference>
<dbReference type="AlphaFoldDB" id="A0A194WST7"/>
<keyword evidence="2" id="KW-1185">Reference proteome</keyword>
<accession>A0A194WST7</accession>
<dbReference type="RefSeq" id="XP_018065099.1">
    <property type="nucleotide sequence ID" value="XM_018215897.1"/>
</dbReference>
<sequence length="226" mass="23711">MNAFNLTNPPVSGGSQQIILNVGNDTHNIGKSLGNVSCPWVGPQNVNDSNSFPIMTQWLEPANLTLDTKDYEDYTALPLPTPSCMPSVAFLPTTGQDYARDIITSRYCPFMATGASQGGAITLDSTAPYAHVGYPIEDEQPTGYDVTLWASISLMEQTECVAGFEVDQTTCSDLFGSIFNGCSDGGGTAGGSVVYGCGVYDLRTSAGSGEVPPKGVGATTSGWYTS</sequence>
<dbReference type="EMBL" id="KQ947428">
    <property type="protein sequence ID" value="KUJ10744.1"/>
    <property type="molecule type" value="Genomic_DNA"/>
</dbReference>
<dbReference type="InParanoid" id="A0A194WST7"/>
<dbReference type="GeneID" id="28825623"/>
<gene>
    <name evidence="1" type="ORF">LY89DRAFT_689381</name>
</gene>
<organism evidence="1 2">
    <name type="scientific">Mollisia scopiformis</name>
    <name type="common">Conifer needle endophyte fungus</name>
    <name type="synonym">Phialocephala scopiformis</name>
    <dbReference type="NCBI Taxonomy" id="149040"/>
    <lineage>
        <taxon>Eukaryota</taxon>
        <taxon>Fungi</taxon>
        <taxon>Dikarya</taxon>
        <taxon>Ascomycota</taxon>
        <taxon>Pezizomycotina</taxon>
        <taxon>Leotiomycetes</taxon>
        <taxon>Helotiales</taxon>
        <taxon>Mollisiaceae</taxon>
        <taxon>Mollisia</taxon>
    </lineage>
</organism>
<proteinExistence type="predicted"/>
<name>A0A194WST7_MOLSC</name>
<evidence type="ECO:0000313" key="2">
    <source>
        <dbReference type="Proteomes" id="UP000070700"/>
    </source>
</evidence>